<sequence length="59" mass="7340">MNYSERREREGLTPFRFQMGRSFWSHHLFELRGRTWVRSYLERLLSGKIKLSFFESARR</sequence>
<evidence type="ECO:0000313" key="2">
    <source>
        <dbReference type="Proteomes" id="UP000004508"/>
    </source>
</evidence>
<dbReference type="AlphaFoldDB" id="D6U445"/>
<name>D6U445_KTERA</name>
<comment type="caution">
    <text evidence="1">The sequence shown here is derived from an EMBL/GenBank/DDBJ whole genome shotgun (WGS) entry which is preliminary data.</text>
</comment>
<evidence type="ECO:0000313" key="1">
    <source>
        <dbReference type="EMBL" id="EFH83065.1"/>
    </source>
</evidence>
<dbReference type="InParanoid" id="D6U445"/>
<dbReference type="Proteomes" id="UP000004508">
    <property type="component" value="Unassembled WGS sequence"/>
</dbReference>
<keyword evidence="2" id="KW-1185">Reference proteome</keyword>
<gene>
    <name evidence="1" type="ORF">Krac_3980</name>
</gene>
<organism evidence="1 2">
    <name type="scientific">Ktedonobacter racemifer DSM 44963</name>
    <dbReference type="NCBI Taxonomy" id="485913"/>
    <lineage>
        <taxon>Bacteria</taxon>
        <taxon>Bacillati</taxon>
        <taxon>Chloroflexota</taxon>
        <taxon>Ktedonobacteria</taxon>
        <taxon>Ktedonobacterales</taxon>
        <taxon>Ktedonobacteraceae</taxon>
        <taxon>Ktedonobacter</taxon>
    </lineage>
</organism>
<proteinExistence type="predicted"/>
<accession>D6U445</accession>
<dbReference type="STRING" id="485913.Krac_3980"/>
<dbReference type="EMBL" id="ADVG01000004">
    <property type="protein sequence ID" value="EFH83065.1"/>
    <property type="molecule type" value="Genomic_DNA"/>
</dbReference>
<protein>
    <submittedName>
        <fullName evidence="1">Uncharacterized protein</fullName>
    </submittedName>
</protein>
<reference evidence="1 2" key="1">
    <citation type="journal article" date="2011" name="Stand. Genomic Sci.">
        <title>Non-contiguous finished genome sequence and contextual data of the filamentous soil bacterium Ktedonobacter racemifer type strain (SOSP1-21).</title>
        <authorList>
            <person name="Chang Y.J."/>
            <person name="Land M."/>
            <person name="Hauser L."/>
            <person name="Chertkov O."/>
            <person name="Del Rio T.G."/>
            <person name="Nolan M."/>
            <person name="Copeland A."/>
            <person name="Tice H."/>
            <person name="Cheng J.F."/>
            <person name="Lucas S."/>
            <person name="Han C."/>
            <person name="Goodwin L."/>
            <person name="Pitluck S."/>
            <person name="Ivanova N."/>
            <person name="Ovchinikova G."/>
            <person name="Pati A."/>
            <person name="Chen A."/>
            <person name="Palaniappan K."/>
            <person name="Mavromatis K."/>
            <person name="Liolios K."/>
            <person name="Brettin T."/>
            <person name="Fiebig A."/>
            <person name="Rohde M."/>
            <person name="Abt B."/>
            <person name="Goker M."/>
            <person name="Detter J.C."/>
            <person name="Woyke T."/>
            <person name="Bristow J."/>
            <person name="Eisen J.A."/>
            <person name="Markowitz V."/>
            <person name="Hugenholtz P."/>
            <person name="Kyrpides N.C."/>
            <person name="Klenk H.P."/>
            <person name="Lapidus A."/>
        </authorList>
    </citation>
    <scope>NUCLEOTIDE SEQUENCE [LARGE SCALE GENOMIC DNA]</scope>
    <source>
        <strain evidence="2">DSM 44963</strain>
    </source>
</reference>